<evidence type="ECO:0000259" key="3">
    <source>
        <dbReference type="PROSITE" id="PS51178"/>
    </source>
</evidence>
<evidence type="ECO:0000256" key="2">
    <source>
        <dbReference type="SAM" id="Phobius"/>
    </source>
</evidence>
<accession>A0A1F4RAW8</accession>
<dbReference type="EMBL" id="METP01000046">
    <property type="protein sequence ID" value="OGC05314.1"/>
    <property type="molecule type" value="Genomic_DNA"/>
</dbReference>
<dbReference type="SMART" id="SM00740">
    <property type="entry name" value="PASTA"/>
    <property type="match status" value="2"/>
</dbReference>
<evidence type="ECO:0000313" key="4">
    <source>
        <dbReference type="EMBL" id="OGC05314.1"/>
    </source>
</evidence>
<keyword evidence="2" id="KW-1133">Transmembrane helix</keyword>
<dbReference type="Gene3D" id="3.30.10.20">
    <property type="match status" value="2"/>
</dbReference>
<proteinExistence type="predicted"/>
<dbReference type="PROSITE" id="PS51178">
    <property type="entry name" value="PASTA"/>
    <property type="match status" value="2"/>
</dbReference>
<dbReference type="CDD" id="cd06577">
    <property type="entry name" value="PASTA_pknB"/>
    <property type="match status" value="2"/>
</dbReference>
<feature type="transmembrane region" description="Helical" evidence="2">
    <location>
        <begin position="7"/>
        <end position="26"/>
    </location>
</feature>
<dbReference type="Pfam" id="PF03793">
    <property type="entry name" value="PASTA"/>
    <property type="match status" value="2"/>
</dbReference>
<name>A0A1F4RAW8_UNCSA</name>
<sequence length="192" mass="21277">MKKYLPLIIIFAVITPALLGYFYATYFSAIPEVLMPDLTGKTLEKAMIELDLLNLKGRHAGNVFDLKYSEGQVVSQRPEADRMVKAGRIVSLITSSGRQKVAVPNLLGRPADQAEAVLVAEGLLLGEATRDFVSELDSGIILTQNPLPEDEVEIGSKVDITVSSTQEIDQPFKREENNDDKKEKEGGFWPWQ</sequence>
<feature type="domain" description="PASTA" evidence="3">
    <location>
        <begin position="97"/>
        <end position="164"/>
    </location>
</feature>
<keyword evidence="2" id="KW-0812">Transmembrane</keyword>
<gene>
    <name evidence="4" type="ORF">A3H38_02610</name>
</gene>
<feature type="domain" description="PASTA" evidence="3">
    <location>
        <begin position="29"/>
        <end position="96"/>
    </location>
</feature>
<comment type="caution">
    <text evidence="4">The sequence shown here is derived from an EMBL/GenBank/DDBJ whole genome shotgun (WGS) entry which is preliminary data.</text>
</comment>
<evidence type="ECO:0000313" key="5">
    <source>
        <dbReference type="Proteomes" id="UP000176938"/>
    </source>
</evidence>
<reference evidence="4 5" key="1">
    <citation type="journal article" date="2016" name="Nat. Commun.">
        <title>Thousands of microbial genomes shed light on interconnected biogeochemical processes in an aquifer system.</title>
        <authorList>
            <person name="Anantharaman K."/>
            <person name="Brown C.T."/>
            <person name="Hug L.A."/>
            <person name="Sharon I."/>
            <person name="Castelle C.J."/>
            <person name="Probst A.J."/>
            <person name="Thomas B.C."/>
            <person name="Singh A."/>
            <person name="Wilkins M.J."/>
            <person name="Karaoz U."/>
            <person name="Brodie E.L."/>
            <person name="Williams K.H."/>
            <person name="Hubbard S.S."/>
            <person name="Banfield J.F."/>
        </authorList>
    </citation>
    <scope>NUCLEOTIDE SEQUENCE [LARGE SCALE GENOMIC DNA]</scope>
</reference>
<dbReference type="AlphaFoldDB" id="A0A1F4RAW8"/>
<dbReference type="Proteomes" id="UP000176938">
    <property type="component" value="Unassembled WGS sequence"/>
</dbReference>
<feature type="compositionally biased region" description="Basic and acidic residues" evidence="1">
    <location>
        <begin position="170"/>
        <end position="186"/>
    </location>
</feature>
<dbReference type="InterPro" id="IPR005543">
    <property type="entry name" value="PASTA_dom"/>
</dbReference>
<organism evidence="4 5">
    <name type="scientific">candidate division WOR-1 bacterium RIFCSPLOWO2_02_FULL_46_20</name>
    <dbReference type="NCBI Taxonomy" id="1802567"/>
    <lineage>
        <taxon>Bacteria</taxon>
        <taxon>Bacillati</taxon>
        <taxon>Saganbacteria</taxon>
    </lineage>
</organism>
<feature type="region of interest" description="Disordered" evidence="1">
    <location>
        <begin position="165"/>
        <end position="192"/>
    </location>
</feature>
<dbReference type="SUPFAM" id="SSF54184">
    <property type="entry name" value="Penicillin-binding protein 2x (pbp-2x), c-terminal domain"/>
    <property type="match status" value="1"/>
</dbReference>
<keyword evidence="2" id="KW-0472">Membrane</keyword>
<protein>
    <recommendedName>
        <fullName evidence="3">PASTA domain-containing protein</fullName>
    </recommendedName>
</protein>
<evidence type="ECO:0000256" key="1">
    <source>
        <dbReference type="SAM" id="MobiDB-lite"/>
    </source>
</evidence>